<dbReference type="EMBL" id="PCXF01000066">
    <property type="protein sequence ID" value="PIR27180.1"/>
    <property type="molecule type" value="Genomic_DNA"/>
</dbReference>
<sequence length="86" mass="9805">MRIEIDQSGKIENTAKPTVIAFSGKRDKSLIIFAGEKQKLQNHFRKISKKSPAHDYAVRSYRKKKADVKARSQKILEFLSKTKSGV</sequence>
<protein>
    <submittedName>
        <fullName evidence="1">Uncharacterized protein</fullName>
    </submittedName>
</protein>
<name>A0A2H0PYS6_9BACT</name>
<evidence type="ECO:0000313" key="2">
    <source>
        <dbReference type="Proteomes" id="UP000231154"/>
    </source>
</evidence>
<proteinExistence type="predicted"/>
<comment type="caution">
    <text evidence="1">The sequence shown here is derived from an EMBL/GenBank/DDBJ whole genome shotgun (WGS) entry which is preliminary data.</text>
</comment>
<gene>
    <name evidence="1" type="ORF">COV40_02305</name>
</gene>
<reference evidence="1 2" key="1">
    <citation type="submission" date="2017-09" db="EMBL/GenBank/DDBJ databases">
        <title>Depth-based differentiation of microbial function through sediment-hosted aquifers and enrichment of novel symbionts in the deep terrestrial subsurface.</title>
        <authorList>
            <person name="Probst A.J."/>
            <person name="Ladd B."/>
            <person name="Jarett J.K."/>
            <person name="Geller-Mcgrath D.E."/>
            <person name="Sieber C.M."/>
            <person name="Emerson J.B."/>
            <person name="Anantharaman K."/>
            <person name="Thomas B.C."/>
            <person name="Malmstrom R."/>
            <person name="Stieglmeier M."/>
            <person name="Klingl A."/>
            <person name="Woyke T."/>
            <person name="Ryan C.M."/>
            <person name="Banfield J.F."/>
        </authorList>
    </citation>
    <scope>NUCLEOTIDE SEQUENCE [LARGE SCALE GENOMIC DNA]</scope>
    <source>
        <strain evidence="1">CG11_big_fil_rev_8_21_14_0_20_42_15</strain>
    </source>
</reference>
<dbReference type="AlphaFoldDB" id="A0A2H0PYS6"/>
<evidence type="ECO:0000313" key="1">
    <source>
        <dbReference type="EMBL" id="PIR27180.1"/>
    </source>
</evidence>
<organism evidence="1 2">
    <name type="scientific">Candidatus Berkelbacteria bacterium CG11_big_fil_rev_8_21_14_0_20_42_15</name>
    <dbReference type="NCBI Taxonomy" id="1974517"/>
    <lineage>
        <taxon>Bacteria</taxon>
        <taxon>Candidatus Berkelbacteria</taxon>
    </lineage>
</organism>
<dbReference type="Proteomes" id="UP000231154">
    <property type="component" value="Unassembled WGS sequence"/>
</dbReference>
<accession>A0A2H0PYS6</accession>